<dbReference type="EMBL" id="QGDB01000023">
    <property type="protein sequence ID" value="PWL16211.1"/>
    <property type="molecule type" value="Genomic_DNA"/>
</dbReference>
<proteinExistence type="predicted"/>
<accession>A0A316J4F3</accession>
<evidence type="ECO:0000313" key="1">
    <source>
        <dbReference type="EMBL" id="PWL16211.1"/>
    </source>
</evidence>
<gene>
    <name evidence="1" type="ORF">DKP76_18780</name>
</gene>
<dbReference type="OrthoDB" id="7862649at2"/>
<dbReference type="AlphaFoldDB" id="A0A316J4F3"/>
<keyword evidence="2" id="KW-1185">Reference proteome</keyword>
<protein>
    <submittedName>
        <fullName evidence="1">Uncharacterized protein</fullName>
    </submittedName>
</protein>
<dbReference type="RefSeq" id="WP_109708166.1">
    <property type="nucleotide sequence ID" value="NZ_QGDB01000023.1"/>
</dbReference>
<organism evidence="1 2">
    <name type="scientific">Falsochrobactrum shanghaiense</name>
    <dbReference type="NCBI Taxonomy" id="2201899"/>
    <lineage>
        <taxon>Bacteria</taxon>
        <taxon>Pseudomonadati</taxon>
        <taxon>Pseudomonadota</taxon>
        <taxon>Alphaproteobacteria</taxon>
        <taxon>Hyphomicrobiales</taxon>
        <taxon>Brucellaceae</taxon>
        <taxon>Falsochrobactrum</taxon>
    </lineage>
</organism>
<comment type="caution">
    <text evidence="1">The sequence shown here is derived from an EMBL/GenBank/DDBJ whole genome shotgun (WGS) entry which is preliminary data.</text>
</comment>
<reference evidence="1 2" key="1">
    <citation type="submission" date="2018-05" db="EMBL/GenBank/DDBJ databases">
        <title>Comparative genomic sequence analysis between strain HN4 and CCM 8460T (Falsochrobactrum ovis) will provide more evidence to prove that HN4 is a new species of Falsochrobactrum.</title>
        <authorList>
            <person name="Lyu W."/>
            <person name="Sun L."/>
            <person name="Yao L."/>
        </authorList>
    </citation>
    <scope>NUCLEOTIDE SEQUENCE [LARGE SCALE GENOMIC DNA]</scope>
    <source>
        <strain evidence="1 2">HN4</strain>
    </source>
</reference>
<sequence>MDNICLSGKDKEELQAAFDGLRQALRDAGFKESEGKIEPPTEQITLFNCKLENDNTGWPLS</sequence>
<name>A0A316J4F3_9HYPH</name>
<dbReference type="Proteomes" id="UP000245865">
    <property type="component" value="Unassembled WGS sequence"/>
</dbReference>
<evidence type="ECO:0000313" key="2">
    <source>
        <dbReference type="Proteomes" id="UP000245865"/>
    </source>
</evidence>